<gene>
    <name evidence="3" type="ORF">HXX76_006865</name>
</gene>
<sequence>MLEVSIQLREASGLYFAKAPSADAAGNVIAVTSRFLPDACPMVAHVMASEAATADCAGRKTKLDFAVPLALFNCSAYVLDDFYRGFFLQLRVYVATQPCALPTDVIYAGPAVNALEGKPGCTYAAITGGCKPSTCPGWSTDLAAQQAAQLAAAKGTPAAQSVAARSAASSASSQEEQWKTIVPAVVGAAVGAVLVAAIVAFLLLRNGGMVGGKRRREGEHGGRRAKRADGAGGVEGNDGDVDEFASALQPRGHYDEDLLASPAQRGMDLNDEEELKAARGSAAPYEYDSGAESTTHARTLGLRGGSQTFWGLSGHWLRSPRFGGLGASGTGGEMARLRPHGGLDSAAASPTAPSSPGVHFVRMRAHGLDDTVSRSAALLPRPHGRPSMAAGATAAAAQSGAASPGLGGMSAGGGRSYTAPYYPGGAAPGAMRGVSTAPSSPGWMASGGGSAARAAVAARAAAASVAAYAAANVSVDSQRDRREREALGELVSQHSPPIPRHGSILGSGVGATSRLAHETRPLPALDASATAAAAAQAARQRQHRTSAPGNGDLGGELAWKEPTGGAAGRGSGPTDFYNDAGHSPTGAPRNGSPSAAQRAAVASGRGVYVHGDSYNSPQIYTRSAAATAAAGTAVHVSAGSIQRSPSRQASHHAPAGLVSMGASITTAPHSPSGVPTGGGFLGVGPSPVPSSTGGRYAPHTRAAATPGGGAVELAGRQRAATDTGEGMLLARPPPDARTSASGVPTGGARGAWTALWGGGGAGGGASTSGGAPGGVLTGWALPPSSNASAEPQVQITVESAAAAGTPAPPSPGRSRWLGAGARAALPSRLGRVQQPLEPAAGTVYGTSPDGSPDRLVGGHEPQVAVVLDKEGGGSASNSRNSSSMRGRMAAVLRARSSRNGGFEAPPRRSAPGMGTLDELGTSEPTVAISLQGPEGPNSAGGGGGLLSRIGGIVGGIVGGIRSPAAQGEAGMSAGASGGGGGTGSAGNTGTVRSLFRRSPQSSDEEKQA</sequence>
<keyword evidence="2" id="KW-0472">Membrane</keyword>
<dbReference type="Proteomes" id="UP000650467">
    <property type="component" value="Unassembled WGS sequence"/>
</dbReference>
<feature type="compositionally biased region" description="Low complexity" evidence="1">
    <location>
        <begin position="960"/>
        <end position="974"/>
    </location>
</feature>
<evidence type="ECO:0000256" key="2">
    <source>
        <dbReference type="SAM" id="Phobius"/>
    </source>
</evidence>
<feature type="region of interest" description="Disordered" evidence="1">
    <location>
        <begin position="960"/>
        <end position="1008"/>
    </location>
</feature>
<protein>
    <submittedName>
        <fullName evidence="3">Uncharacterized protein</fullName>
    </submittedName>
</protein>
<evidence type="ECO:0000313" key="3">
    <source>
        <dbReference type="EMBL" id="KAG2435663.1"/>
    </source>
</evidence>
<feature type="region of interest" description="Disordered" evidence="1">
    <location>
        <begin position="527"/>
        <end position="599"/>
    </location>
</feature>
<reference evidence="3" key="1">
    <citation type="journal article" date="2020" name="bioRxiv">
        <title>Comparative genomics of Chlamydomonas.</title>
        <authorList>
            <person name="Craig R.J."/>
            <person name="Hasan A.R."/>
            <person name="Ness R.W."/>
            <person name="Keightley P.D."/>
        </authorList>
    </citation>
    <scope>NUCLEOTIDE SEQUENCE</scope>
    <source>
        <strain evidence="3">SAG 7.73</strain>
    </source>
</reference>
<feature type="region of interest" description="Disordered" evidence="1">
    <location>
        <begin position="212"/>
        <end position="243"/>
    </location>
</feature>
<feature type="region of interest" description="Disordered" evidence="1">
    <location>
        <begin position="339"/>
        <end position="358"/>
    </location>
</feature>
<keyword evidence="4" id="KW-1185">Reference proteome</keyword>
<evidence type="ECO:0000313" key="4">
    <source>
        <dbReference type="Proteomes" id="UP000650467"/>
    </source>
</evidence>
<feature type="compositionally biased region" description="Low complexity" evidence="1">
    <location>
        <begin position="527"/>
        <end position="539"/>
    </location>
</feature>
<dbReference type="EMBL" id="JAEHOC010000014">
    <property type="protein sequence ID" value="KAG2435663.1"/>
    <property type="molecule type" value="Genomic_DNA"/>
</dbReference>
<organism evidence="3 4">
    <name type="scientific">Chlamydomonas incerta</name>
    <dbReference type="NCBI Taxonomy" id="51695"/>
    <lineage>
        <taxon>Eukaryota</taxon>
        <taxon>Viridiplantae</taxon>
        <taxon>Chlorophyta</taxon>
        <taxon>core chlorophytes</taxon>
        <taxon>Chlorophyceae</taxon>
        <taxon>CS clade</taxon>
        <taxon>Chlamydomonadales</taxon>
        <taxon>Chlamydomonadaceae</taxon>
        <taxon>Chlamydomonas</taxon>
    </lineage>
</organism>
<feature type="region of interest" description="Disordered" evidence="1">
    <location>
        <begin position="726"/>
        <end position="746"/>
    </location>
</feature>
<dbReference type="OrthoDB" id="545274at2759"/>
<feature type="transmembrane region" description="Helical" evidence="2">
    <location>
        <begin position="181"/>
        <end position="204"/>
    </location>
</feature>
<feature type="compositionally biased region" description="Low complexity" evidence="1">
    <location>
        <begin position="345"/>
        <end position="356"/>
    </location>
</feature>
<keyword evidence="2" id="KW-0812">Transmembrane</keyword>
<accession>A0A835T447</accession>
<comment type="caution">
    <text evidence="3">The sequence shown here is derived from an EMBL/GenBank/DDBJ whole genome shotgun (WGS) entry which is preliminary data.</text>
</comment>
<feature type="region of interest" description="Disordered" evidence="1">
    <location>
        <begin position="489"/>
        <end position="512"/>
    </location>
</feature>
<name>A0A835T447_CHLIN</name>
<proteinExistence type="predicted"/>
<keyword evidence="2" id="KW-1133">Transmembrane helix</keyword>
<evidence type="ECO:0000256" key="1">
    <source>
        <dbReference type="SAM" id="MobiDB-lite"/>
    </source>
</evidence>
<dbReference type="AlphaFoldDB" id="A0A835T447"/>
<feature type="compositionally biased region" description="Gly residues" evidence="1">
    <location>
        <begin position="975"/>
        <end position="986"/>
    </location>
</feature>